<dbReference type="EMBL" id="JACICD010000002">
    <property type="protein sequence ID" value="MBB3770785.1"/>
    <property type="molecule type" value="Genomic_DNA"/>
</dbReference>
<keyword evidence="3" id="KW-1185">Reference proteome</keyword>
<evidence type="ECO:0000313" key="2">
    <source>
        <dbReference type="EMBL" id="MBB3770785.1"/>
    </source>
</evidence>
<sequence length="428" mass="46292">MPQPEATFRDIRFAVILVLLVGIAVISMDRRRSAPPRRSRAGPAPASGWRCSGRFPYIVWLSVFAIQRYIVTLELLCGPLAVLVAAGYFGNGTGSFGSLPAVLWRSPLLSRSPFPTGRIRTSPRRLAEPRSRPKSKGTGCISPWASLTMGEPVSYLLPALSPEARFFGVWEYEETLASSNTLTTRRLQQALTEAGARKIFVISRYPMSMGTRYRVGSFGLQPTGRCTVIPGFAYDSRTNLACELVQVTDTRPTATELAPDRDVDFRAIADNFTILASATNADWRSPGPIAVVQQGNEPGCRFRRTSRGKGSKALRLELTCRLADGSAADRDVIPLINGFPPTDSRAVVGSDGQTRTLTACIAEERLDGSNEGADIIHLGLHGTDALPGWADIGPVRLRIETLRWNSDDKLCDGGAVGPAEGAMGEAVD</sequence>
<keyword evidence="1" id="KW-0812">Transmembrane</keyword>
<keyword evidence="1" id="KW-0472">Membrane</keyword>
<dbReference type="Proteomes" id="UP000533469">
    <property type="component" value="Unassembled WGS sequence"/>
</dbReference>
<gene>
    <name evidence="2" type="ORF">FHS55_001380</name>
</gene>
<name>A0A839Z8V2_9HYPH</name>
<evidence type="ECO:0000313" key="3">
    <source>
        <dbReference type="Proteomes" id="UP000533469"/>
    </source>
</evidence>
<dbReference type="RefSeq" id="WP_183188953.1">
    <property type="nucleotide sequence ID" value="NZ_JACICD010000002.1"/>
</dbReference>
<proteinExistence type="predicted"/>
<keyword evidence="1" id="KW-1133">Transmembrane helix</keyword>
<accession>A0A839Z8V2</accession>
<comment type="caution">
    <text evidence="2">The sequence shown here is derived from an EMBL/GenBank/DDBJ whole genome shotgun (WGS) entry which is preliminary data.</text>
</comment>
<organism evidence="2 3">
    <name type="scientific">Ancylobacter tetraedralis</name>
    <dbReference type="NCBI Taxonomy" id="217068"/>
    <lineage>
        <taxon>Bacteria</taxon>
        <taxon>Pseudomonadati</taxon>
        <taxon>Pseudomonadota</taxon>
        <taxon>Alphaproteobacteria</taxon>
        <taxon>Hyphomicrobiales</taxon>
        <taxon>Xanthobacteraceae</taxon>
        <taxon>Ancylobacter</taxon>
    </lineage>
</organism>
<dbReference type="AlphaFoldDB" id="A0A839Z8V2"/>
<feature type="transmembrane region" description="Helical" evidence="1">
    <location>
        <begin position="12"/>
        <end position="28"/>
    </location>
</feature>
<protein>
    <submittedName>
        <fullName evidence="2">Uncharacterized protein</fullName>
    </submittedName>
</protein>
<reference evidence="2 3" key="1">
    <citation type="submission" date="2020-08" db="EMBL/GenBank/DDBJ databases">
        <title>Genomic Encyclopedia of Type Strains, Phase IV (KMG-IV): sequencing the most valuable type-strain genomes for metagenomic binning, comparative biology and taxonomic classification.</title>
        <authorList>
            <person name="Goeker M."/>
        </authorList>
    </citation>
    <scope>NUCLEOTIDE SEQUENCE [LARGE SCALE GENOMIC DNA]</scope>
    <source>
        <strain evidence="2 3">DSM 5895</strain>
    </source>
</reference>
<feature type="transmembrane region" description="Helical" evidence="1">
    <location>
        <begin position="69"/>
        <end position="90"/>
    </location>
</feature>
<evidence type="ECO:0000256" key="1">
    <source>
        <dbReference type="SAM" id="Phobius"/>
    </source>
</evidence>